<dbReference type="AlphaFoldDB" id="A0A0F7VI43"/>
<dbReference type="SUPFAM" id="SSF53254">
    <property type="entry name" value="Phosphoglycerate mutase-like"/>
    <property type="match status" value="1"/>
</dbReference>
<protein>
    <recommendedName>
        <fullName evidence="3">Phosphoglycerate mutase family protein</fullName>
    </recommendedName>
</protein>
<dbReference type="EMBL" id="CDHK01000004">
    <property type="protein sequence ID" value="CEO60936.1"/>
    <property type="molecule type" value="Genomic_DNA"/>
</dbReference>
<evidence type="ECO:0000313" key="1">
    <source>
        <dbReference type="EMBL" id="CEO60936.1"/>
    </source>
</evidence>
<dbReference type="CDD" id="cd07067">
    <property type="entry name" value="HP_PGM_like"/>
    <property type="match status" value="1"/>
</dbReference>
<dbReference type="Proteomes" id="UP000042958">
    <property type="component" value="Unassembled WGS sequence"/>
</dbReference>
<dbReference type="OrthoDB" id="4818801at2759"/>
<dbReference type="PANTHER" id="PTHR48100">
    <property type="entry name" value="BROAD-SPECIFICITY PHOSPHATASE YOR283W-RELATED"/>
    <property type="match status" value="1"/>
</dbReference>
<name>A0A0F7VI43_PENBI</name>
<dbReference type="InterPro" id="IPR029033">
    <property type="entry name" value="His_PPase_superfam"/>
</dbReference>
<dbReference type="Gene3D" id="3.40.50.1240">
    <property type="entry name" value="Phosphoglycerate mutase-like"/>
    <property type="match status" value="1"/>
</dbReference>
<evidence type="ECO:0000313" key="2">
    <source>
        <dbReference type="Proteomes" id="UP000042958"/>
    </source>
</evidence>
<keyword evidence="2" id="KW-1185">Reference proteome</keyword>
<sequence length="265" mass="29542">MSTPTTSARIFLIRHGETDWITGGKFASRTDVPLSTMGERDVRLVRERLVAENEMINPAGVAKIYCSPRINARRTAEILRLGTRNHLHFLDRETGQTFETESQIEGDTADANIHVTKWLEEWDFGDYEGLTLQSIKDARMKKFGSPTWDIWREGCPGGESPQQVTVRVDELIAEIKSVIEANSATWPGGQMDSHRSQHAQDIVCVAHGHILAAMAIRWVGLSLDTGTMRLIFEPGGVGVLGFEHDNIKQPAIVVGRKPGRSDRML</sequence>
<dbReference type="Pfam" id="PF00300">
    <property type="entry name" value="His_Phos_1"/>
    <property type="match status" value="2"/>
</dbReference>
<dbReference type="SMART" id="SM00855">
    <property type="entry name" value="PGAM"/>
    <property type="match status" value="1"/>
</dbReference>
<dbReference type="GO" id="GO:0050278">
    <property type="term" value="F:sedoheptulose-bisphosphatase activity"/>
    <property type="evidence" value="ECO:0007669"/>
    <property type="project" value="TreeGrafter"/>
</dbReference>
<organism evidence="1 2">
    <name type="scientific">Penicillium brasilianum</name>
    <dbReference type="NCBI Taxonomy" id="104259"/>
    <lineage>
        <taxon>Eukaryota</taxon>
        <taxon>Fungi</taxon>
        <taxon>Dikarya</taxon>
        <taxon>Ascomycota</taxon>
        <taxon>Pezizomycotina</taxon>
        <taxon>Eurotiomycetes</taxon>
        <taxon>Eurotiomycetidae</taxon>
        <taxon>Eurotiales</taxon>
        <taxon>Aspergillaceae</taxon>
        <taxon>Penicillium</taxon>
    </lineage>
</organism>
<dbReference type="PANTHER" id="PTHR48100:SF15">
    <property type="entry name" value="SEDOHEPTULOSE 1,7-BISPHOSPHATASE"/>
    <property type="match status" value="1"/>
</dbReference>
<evidence type="ECO:0008006" key="3">
    <source>
        <dbReference type="Google" id="ProtNLM"/>
    </source>
</evidence>
<accession>A0A0F7VI43</accession>
<gene>
    <name evidence="1" type="ORF">PMG11_05387</name>
</gene>
<dbReference type="GO" id="GO:0046390">
    <property type="term" value="P:ribose phosphate biosynthetic process"/>
    <property type="evidence" value="ECO:0007669"/>
    <property type="project" value="TreeGrafter"/>
</dbReference>
<dbReference type="STRING" id="104259.A0A0F7VI43"/>
<reference evidence="2" key="1">
    <citation type="journal article" date="2015" name="Genome Announc.">
        <title>Draft genome sequence of the fungus Penicillium brasilianum MG11.</title>
        <authorList>
            <person name="Horn F."/>
            <person name="Linde J."/>
            <person name="Mattern D.J."/>
            <person name="Walther G."/>
            <person name="Guthke R."/>
            <person name="Brakhage A.A."/>
            <person name="Valiante V."/>
        </authorList>
    </citation>
    <scope>NUCLEOTIDE SEQUENCE [LARGE SCALE GENOMIC DNA]</scope>
    <source>
        <strain evidence="2">MG11</strain>
    </source>
</reference>
<proteinExistence type="predicted"/>
<dbReference type="InterPro" id="IPR050275">
    <property type="entry name" value="PGM_Phosphatase"/>
</dbReference>
<dbReference type="InterPro" id="IPR013078">
    <property type="entry name" value="His_Pase_superF_clade-1"/>
</dbReference>